<evidence type="ECO:0008006" key="3">
    <source>
        <dbReference type="Google" id="ProtNLM"/>
    </source>
</evidence>
<protein>
    <recommendedName>
        <fullName evidence="3">Squalene cyclase C-terminal domain-containing protein</fullName>
    </recommendedName>
</protein>
<reference evidence="1 2" key="1">
    <citation type="submission" date="2022-03" db="EMBL/GenBank/DDBJ databases">
        <title>Isotopic signatures of nitrous oxide derived from detoxification processes.</title>
        <authorList>
            <person name="Behrendt U."/>
            <person name="Buchen C."/>
            <person name="Well R."/>
            <person name="Ulrich A."/>
            <person name="Rohe L."/>
            <person name="Kolb S."/>
            <person name="Schloter M."/>
            <person name="Horn M.A."/>
            <person name="Augustin J."/>
        </authorList>
    </citation>
    <scope>NUCLEOTIDE SEQUENCE [LARGE SCALE GENOMIC DNA]</scope>
    <source>
        <strain evidence="1 2">S4-C24</strain>
    </source>
</reference>
<proteinExistence type="predicted"/>
<accession>A0ABY3WDG8</accession>
<dbReference type="EMBL" id="CP093326">
    <property type="protein sequence ID" value="UNK45754.1"/>
    <property type="molecule type" value="Genomic_DNA"/>
</dbReference>
<evidence type="ECO:0000313" key="1">
    <source>
        <dbReference type="EMBL" id="UNK45754.1"/>
    </source>
</evidence>
<keyword evidence="2" id="KW-1185">Reference proteome</keyword>
<dbReference type="SUPFAM" id="SSF48239">
    <property type="entry name" value="Terpenoid cyclases/Protein prenyltransferases"/>
    <property type="match status" value="1"/>
</dbReference>
<evidence type="ECO:0000313" key="2">
    <source>
        <dbReference type="Proteomes" id="UP000829069"/>
    </source>
</evidence>
<gene>
    <name evidence="1" type="ORF">MNQ99_17860</name>
</gene>
<dbReference type="Gene3D" id="1.50.10.20">
    <property type="match status" value="1"/>
</dbReference>
<name>A0ABY3WDG8_9MICC</name>
<organism evidence="1 2">
    <name type="scientific">Arthrobacter sulfonylureivorans</name>
    <dbReference type="NCBI Taxonomy" id="2486855"/>
    <lineage>
        <taxon>Bacteria</taxon>
        <taxon>Bacillati</taxon>
        <taxon>Actinomycetota</taxon>
        <taxon>Actinomycetes</taxon>
        <taxon>Micrococcales</taxon>
        <taxon>Micrococcaceae</taxon>
        <taxon>Arthrobacter</taxon>
    </lineage>
</organism>
<dbReference type="RefSeq" id="WP_241913932.1">
    <property type="nucleotide sequence ID" value="NZ_CP093326.1"/>
</dbReference>
<dbReference type="InterPro" id="IPR008930">
    <property type="entry name" value="Terpenoid_cyclase/PrenylTrfase"/>
</dbReference>
<sequence length="335" mass="36941">MATNPEPAEGSVPSARIVDWLLAGDPSIRFQTLRDLCDAPDFEVAKAQAQIAGNGWGALLLQAQDPDGSWGGGLYNPKWTSTMFTLLLLHWLGLPPGHPQAVSGCLRLLDGAEYFDGGLSFERHPKRAENCVTAMTVLVGCELGQRLDGDSRIDDAVTWLLAEELDDGGWNCEPHTSMGKHASFHTTISTLEALAAYRHSGGPLPVAAAETRGREFLLMHSLYRSHRTGSVAHPTLAQFRFPPQWHFDILRGLEYFRAENCPQDDRMSIAIKVIASHQRSPGNWGGYRPHPGRMWFRWTPEDISRWATLRCARVLRWWESGGSAAGDFGTPSGVG</sequence>
<dbReference type="Proteomes" id="UP000829069">
    <property type="component" value="Chromosome"/>
</dbReference>